<comment type="caution">
    <text evidence="2">The sequence shown here is derived from an EMBL/GenBank/DDBJ whole genome shotgun (WGS) entry which is preliminary data.</text>
</comment>
<feature type="compositionally biased region" description="Basic and acidic residues" evidence="1">
    <location>
        <begin position="41"/>
        <end position="54"/>
    </location>
</feature>
<feature type="compositionally biased region" description="Polar residues" evidence="1">
    <location>
        <begin position="1"/>
        <end position="16"/>
    </location>
</feature>
<keyword evidence="3" id="KW-1185">Reference proteome</keyword>
<sequence>MQKSECQQTFRNQSALITHGRVHQANPENHSESVNTPSTAPHDRELDKLDEHARGNHAGQSLNGHKRQRISNESPSSSQNTTLPPTNCRDINNSGSGSDSSGSNPGSSSSAPSSSSSASFSRSCAPSPESVARARAAATVIPATTNFFPCPPAATSAAAAVPKPEQILAYRVFAASEIALRAITRALLIKQSTPVVSMPVKCSVRLTRMEMDMLCRELRTALEKKGWDVTTLELVGMEHGMRINFAAQPSKPCDRVLELCECVRVWNEWERERECA</sequence>
<feature type="compositionally biased region" description="Polar residues" evidence="1">
    <location>
        <begin position="71"/>
        <end position="93"/>
    </location>
</feature>
<gene>
    <name evidence="2" type="ORF">HDU87_002373</name>
</gene>
<feature type="compositionally biased region" description="Low complexity" evidence="1">
    <location>
        <begin position="94"/>
        <end position="126"/>
    </location>
</feature>
<protein>
    <submittedName>
        <fullName evidence="2">Uncharacterized protein</fullName>
    </submittedName>
</protein>
<name>A0AAD5TNE3_9FUNG</name>
<accession>A0AAD5TNE3</accession>
<feature type="compositionally biased region" description="Polar residues" evidence="1">
    <location>
        <begin position="26"/>
        <end position="39"/>
    </location>
</feature>
<feature type="region of interest" description="Disordered" evidence="1">
    <location>
        <begin position="1"/>
        <end position="126"/>
    </location>
</feature>
<organism evidence="2 3">
    <name type="scientific">Geranomyces variabilis</name>
    <dbReference type="NCBI Taxonomy" id="109894"/>
    <lineage>
        <taxon>Eukaryota</taxon>
        <taxon>Fungi</taxon>
        <taxon>Fungi incertae sedis</taxon>
        <taxon>Chytridiomycota</taxon>
        <taxon>Chytridiomycota incertae sedis</taxon>
        <taxon>Chytridiomycetes</taxon>
        <taxon>Spizellomycetales</taxon>
        <taxon>Powellomycetaceae</taxon>
        <taxon>Geranomyces</taxon>
    </lineage>
</organism>
<dbReference type="AlphaFoldDB" id="A0AAD5TNE3"/>
<reference evidence="2" key="1">
    <citation type="submission" date="2020-05" db="EMBL/GenBank/DDBJ databases">
        <title>Phylogenomic resolution of chytrid fungi.</title>
        <authorList>
            <person name="Stajich J.E."/>
            <person name="Amses K."/>
            <person name="Simmons R."/>
            <person name="Seto K."/>
            <person name="Myers J."/>
            <person name="Bonds A."/>
            <person name="Quandt C.A."/>
            <person name="Barry K."/>
            <person name="Liu P."/>
            <person name="Grigoriev I."/>
            <person name="Longcore J.E."/>
            <person name="James T.Y."/>
        </authorList>
    </citation>
    <scope>NUCLEOTIDE SEQUENCE</scope>
    <source>
        <strain evidence="2">JEL0379</strain>
    </source>
</reference>
<evidence type="ECO:0000256" key="1">
    <source>
        <dbReference type="SAM" id="MobiDB-lite"/>
    </source>
</evidence>
<evidence type="ECO:0000313" key="2">
    <source>
        <dbReference type="EMBL" id="KAJ3179805.1"/>
    </source>
</evidence>
<proteinExistence type="predicted"/>
<dbReference type="EMBL" id="JADGJQ010000019">
    <property type="protein sequence ID" value="KAJ3179805.1"/>
    <property type="molecule type" value="Genomic_DNA"/>
</dbReference>
<dbReference type="Proteomes" id="UP001212152">
    <property type="component" value="Unassembled WGS sequence"/>
</dbReference>
<evidence type="ECO:0000313" key="3">
    <source>
        <dbReference type="Proteomes" id="UP001212152"/>
    </source>
</evidence>